<dbReference type="SUPFAM" id="SSF55785">
    <property type="entry name" value="PYP-like sensor domain (PAS domain)"/>
    <property type="match status" value="1"/>
</dbReference>
<dbReference type="GO" id="GO:0004674">
    <property type="term" value="F:protein serine/threonine kinase activity"/>
    <property type="evidence" value="ECO:0007669"/>
    <property type="project" value="TreeGrafter"/>
</dbReference>
<evidence type="ECO:0000256" key="4">
    <source>
        <dbReference type="PROSITE-ProRule" id="PRU10141"/>
    </source>
</evidence>
<feature type="non-terminal residue" evidence="8">
    <location>
        <position position="610"/>
    </location>
</feature>
<name>A0AAW1T7W6_9CHLO</name>
<dbReference type="Gene3D" id="3.30.200.20">
    <property type="entry name" value="Phosphorylase Kinase, domain 1"/>
    <property type="match status" value="1"/>
</dbReference>
<dbReference type="InterPro" id="IPR008266">
    <property type="entry name" value="Tyr_kinase_AS"/>
</dbReference>
<sequence>MTASQKKFFKRSVWVNGTGSFTVKVHPNARKSMSKEHRGASTLGPYASTATSTTSQTESTSKAEPHHPPGDAAHSSASSFVSPFAAASQISVTCSSRQMTPAQRCQLEATSSMDMDALQRVADITDLVTSSFQADGALAVILDEGNLLPTFAPQEGLSKAKEDQAALCCPWDLKPPPSEVLLVTDALQEPRFAQNELVTSGPRIRSFAAAPLMGADGAWLGSLCVVDSQPDKFTPQSALLLFNFAAMMVRDVEQGLRVRKRRSRTQGLSEQLRHLTQVLEAYEEAVALFDASDPKWLILFVNNAFLTLTGRPADDMPERGLLDMFSLSCPNEEEDEATFMQRTLALMRDRKEILLTGQYKGPLGLETAVSIRFRPAISGSRSENFSSLAGHKAKGQSRAASLGPHYLVFVSQNADTTDLRIRAGRKLKREPFDDVKVGPLLGAGSYGRVYKGTWQGATVAVKVIEHMQTAKTAPTIDGTKTLLEAIVSIELSHPSVVHTYKFDTIPVMTSRLDPAKQAAASAAGGSIPLETWLVLEWCDQGSLQAYVDKGSFRKDPMRGTVHMTNLLATAKEIAGGMAYLHSQDLMHGDLTASNILLASSEKDQRHFAAK</sequence>
<keyword evidence="4" id="KW-0547">Nucleotide-binding</keyword>
<dbReference type="PANTHER" id="PTHR44329:SF214">
    <property type="entry name" value="PROTEIN KINASE DOMAIN-CONTAINING PROTEIN"/>
    <property type="match status" value="1"/>
</dbReference>
<proteinExistence type="predicted"/>
<dbReference type="Proteomes" id="UP001485043">
    <property type="component" value="Unassembled WGS sequence"/>
</dbReference>
<keyword evidence="1" id="KW-0157">Chromophore</keyword>
<dbReference type="InterPro" id="IPR001245">
    <property type="entry name" value="Ser-Thr/Tyr_kinase_cat_dom"/>
</dbReference>
<organism evidence="8 9">
    <name type="scientific">Apatococcus fuscideae</name>
    <dbReference type="NCBI Taxonomy" id="2026836"/>
    <lineage>
        <taxon>Eukaryota</taxon>
        <taxon>Viridiplantae</taxon>
        <taxon>Chlorophyta</taxon>
        <taxon>core chlorophytes</taxon>
        <taxon>Trebouxiophyceae</taxon>
        <taxon>Chlorellales</taxon>
        <taxon>Chlorellaceae</taxon>
        <taxon>Apatococcus</taxon>
    </lineage>
</organism>
<comment type="caution">
    <text evidence="8">The sequence shown here is derived from an EMBL/GenBank/DDBJ whole genome shotgun (WGS) entry which is preliminary data.</text>
</comment>
<dbReference type="AlphaFoldDB" id="A0AAW1T7W6"/>
<dbReference type="PROSITE" id="PS00109">
    <property type="entry name" value="PROTEIN_KINASE_TYR"/>
    <property type="match status" value="1"/>
</dbReference>
<dbReference type="PANTHER" id="PTHR44329">
    <property type="entry name" value="SERINE/THREONINE-PROTEIN KINASE TNNI3K-RELATED"/>
    <property type="match status" value="1"/>
</dbReference>
<feature type="domain" description="Protein kinase" evidence="6">
    <location>
        <begin position="435"/>
        <end position="610"/>
    </location>
</feature>
<evidence type="ECO:0008006" key="10">
    <source>
        <dbReference type="Google" id="ProtNLM"/>
    </source>
</evidence>
<evidence type="ECO:0000313" key="9">
    <source>
        <dbReference type="Proteomes" id="UP001485043"/>
    </source>
</evidence>
<dbReference type="Pfam" id="PF13188">
    <property type="entry name" value="PAS_8"/>
    <property type="match status" value="1"/>
</dbReference>
<dbReference type="InterPro" id="IPR051681">
    <property type="entry name" value="Ser/Thr_Kinases-Pseudokinases"/>
</dbReference>
<evidence type="ECO:0000256" key="3">
    <source>
        <dbReference type="ARBA" id="ARBA00023170"/>
    </source>
</evidence>
<dbReference type="GO" id="GO:0005524">
    <property type="term" value="F:ATP binding"/>
    <property type="evidence" value="ECO:0007669"/>
    <property type="project" value="UniProtKB-UniRule"/>
</dbReference>
<keyword evidence="1" id="KW-0600">Photoreceptor protein</keyword>
<dbReference type="SMART" id="SM00065">
    <property type="entry name" value="GAF"/>
    <property type="match status" value="1"/>
</dbReference>
<feature type="binding site" evidence="4">
    <location>
        <position position="462"/>
    </location>
    <ligand>
        <name>ATP</name>
        <dbReference type="ChEBI" id="CHEBI:30616"/>
    </ligand>
</feature>
<feature type="compositionally biased region" description="Low complexity" evidence="5">
    <location>
        <begin position="48"/>
        <end position="60"/>
    </location>
</feature>
<keyword evidence="4" id="KW-0067">ATP-binding</keyword>
<feature type="region of interest" description="Disordered" evidence="5">
    <location>
        <begin position="26"/>
        <end position="78"/>
    </location>
</feature>
<dbReference type="Gene3D" id="3.30.450.40">
    <property type="match status" value="1"/>
</dbReference>
<keyword evidence="2" id="KW-0716">Sensory transduction</keyword>
<evidence type="ECO:0000256" key="5">
    <source>
        <dbReference type="SAM" id="MobiDB-lite"/>
    </source>
</evidence>
<dbReference type="InterPro" id="IPR011009">
    <property type="entry name" value="Kinase-like_dom_sf"/>
</dbReference>
<dbReference type="GO" id="GO:0009881">
    <property type="term" value="F:photoreceptor activity"/>
    <property type="evidence" value="ECO:0007669"/>
    <property type="project" value="UniProtKB-KW"/>
</dbReference>
<evidence type="ECO:0000256" key="1">
    <source>
        <dbReference type="ARBA" id="ARBA00022543"/>
    </source>
</evidence>
<dbReference type="PROSITE" id="PS50112">
    <property type="entry name" value="PAS"/>
    <property type="match status" value="1"/>
</dbReference>
<dbReference type="InterPro" id="IPR000719">
    <property type="entry name" value="Prot_kinase_dom"/>
</dbReference>
<keyword evidence="3" id="KW-0675">Receptor</keyword>
<evidence type="ECO:0000259" key="6">
    <source>
        <dbReference type="PROSITE" id="PS50011"/>
    </source>
</evidence>
<dbReference type="CDD" id="cd00130">
    <property type="entry name" value="PAS"/>
    <property type="match status" value="1"/>
</dbReference>
<reference evidence="8 9" key="1">
    <citation type="journal article" date="2024" name="Nat. Commun.">
        <title>Phylogenomics reveals the evolutionary origins of lichenization in chlorophyte algae.</title>
        <authorList>
            <person name="Puginier C."/>
            <person name="Libourel C."/>
            <person name="Otte J."/>
            <person name="Skaloud P."/>
            <person name="Haon M."/>
            <person name="Grisel S."/>
            <person name="Petersen M."/>
            <person name="Berrin J.G."/>
            <person name="Delaux P.M."/>
            <person name="Dal Grande F."/>
            <person name="Keller J."/>
        </authorList>
    </citation>
    <scope>NUCLEOTIDE SEQUENCE [LARGE SCALE GENOMIC DNA]</scope>
    <source>
        <strain evidence="8 9">SAG 2523</strain>
    </source>
</reference>
<dbReference type="Gene3D" id="3.30.450.20">
    <property type="entry name" value="PAS domain"/>
    <property type="match status" value="1"/>
</dbReference>
<protein>
    <recommendedName>
        <fullName evidence="10">Non-specific serine/threonine protein kinase</fullName>
    </recommendedName>
</protein>
<dbReference type="PROSITE" id="PS00107">
    <property type="entry name" value="PROTEIN_KINASE_ATP"/>
    <property type="match status" value="1"/>
</dbReference>
<evidence type="ECO:0000313" key="8">
    <source>
        <dbReference type="EMBL" id="KAK9865056.1"/>
    </source>
</evidence>
<accession>A0AAW1T7W6</accession>
<dbReference type="Pfam" id="PF07714">
    <property type="entry name" value="PK_Tyr_Ser-Thr"/>
    <property type="match status" value="1"/>
</dbReference>
<dbReference type="SUPFAM" id="SSF55781">
    <property type="entry name" value="GAF domain-like"/>
    <property type="match status" value="1"/>
</dbReference>
<evidence type="ECO:0000256" key="2">
    <source>
        <dbReference type="ARBA" id="ARBA00022606"/>
    </source>
</evidence>
<gene>
    <name evidence="8" type="ORF">WJX84_001824</name>
</gene>
<dbReference type="InterPro" id="IPR035965">
    <property type="entry name" value="PAS-like_dom_sf"/>
</dbReference>
<dbReference type="InterPro" id="IPR003018">
    <property type="entry name" value="GAF"/>
</dbReference>
<dbReference type="SUPFAM" id="SSF56112">
    <property type="entry name" value="Protein kinase-like (PK-like)"/>
    <property type="match status" value="1"/>
</dbReference>
<dbReference type="Pfam" id="PF01590">
    <property type="entry name" value="GAF"/>
    <property type="match status" value="1"/>
</dbReference>
<dbReference type="PROSITE" id="PS50011">
    <property type="entry name" value="PROTEIN_KINASE_DOM"/>
    <property type="match status" value="1"/>
</dbReference>
<dbReference type="InterPro" id="IPR017441">
    <property type="entry name" value="Protein_kinase_ATP_BS"/>
</dbReference>
<dbReference type="InterPro" id="IPR029016">
    <property type="entry name" value="GAF-like_dom_sf"/>
</dbReference>
<evidence type="ECO:0000259" key="7">
    <source>
        <dbReference type="PROSITE" id="PS50112"/>
    </source>
</evidence>
<dbReference type="EMBL" id="JALJOV010000287">
    <property type="protein sequence ID" value="KAK9865056.1"/>
    <property type="molecule type" value="Genomic_DNA"/>
</dbReference>
<keyword evidence="9" id="KW-1185">Reference proteome</keyword>
<dbReference type="InterPro" id="IPR000014">
    <property type="entry name" value="PAS"/>
</dbReference>
<feature type="domain" description="PAS" evidence="7">
    <location>
        <begin position="271"/>
        <end position="347"/>
    </location>
</feature>
<dbReference type="Gene3D" id="1.10.510.10">
    <property type="entry name" value="Transferase(Phosphotransferase) domain 1"/>
    <property type="match status" value="1"/>
</dbReference>